<dbReference type="Pfam" id="PF00067">
    <property type="entry name" value="p450"/>
    <property type="match status" value="1"/>
</dbReference>
<dbReference type="PROSITE" id="PS00086">
    <property type="entry name" value="CYTOCHROME_P450"/>
    <property type="match status" value="1"/>
</dbReference>
<dbReference type="InterPro" id="IPR017972">
    <property type="entry name" value="Cyt_P450_CS"/>
</dbReference>
<evidence type="ECO:0000256" key="2">
    <source>
        <dbReference type="ARBA" id="ARBA00022617"/>
    </source>
</evidence>
<evidence type="ECO:0000256" key="1">
    <source>
        <dbReference type="ARBA" id="ARBA00010617"/>
    </source>
</evidence>
<keyword evidence="4 8" id="KW-0560">Oxidoreductase</keyword>
<proteinExistence type="inferred from homology"/>
<keyword evidence="5 7" id="KW-0408">Iron</keyword>
<evidence type="ECO:0000256" key="7">
    <source>
        <dbReference type="PIRSR" id="PIRSR602401-1"/>
    </source>
</evidence>
<evidence type="ECO:0000256" key="4">
    <source>
        <dbReference type="ARBA" id="ARBA00023002"/>
    </source>
</evidence>
<dbReference type="GO" id="GO:0020037">
    <property type="term" value="F:heme binding"/>
    <property type="evidence" value="ECO:0007669"/>
    <property type="project" value="InterPro"/>
</dbReference>
<dbReference type="PANTHER" id="PTHR47955">
    <property type="entry name" value="CYTOCHROME P450 FAMILY 71 PROTEIN"/>
    <property type="match status" value="1"/>
</dbReference>
<name>A0A5B7AEK4_DAVIN</name>
<dbReference type="GO" id="GO:0004497">
    <property type="term" value="F:monooxygenase activity"/>
    <property type="evidence" value="ECO:0007669"/>
    <property type="project" value="UniProtKB-KW"/>
</dbReference>
<dbReference type="Gene3D" id="1.10.630.10">
    <property type="entry name" value="Cytochrome P450"/>
    <property type="match status" value="1"/>
</dbReference>
<evidence type="ECO:0000313" key="9">
    <source>
        <dbReference type="EMBL" id="MPA53951.1"/>
    </source>
</evidence>
<accession>A0A5B7AEK4</accession>
<dbReference type="GO" id="GO:0005506">
    <property type="term" value="F:iron ion binding"/>
    <property type="evidence" value="ECO:0007669"/>
    <property type="project" value="InterPro"/>
</dbReference>
<sequence>MWFFLDPWFFFLLPLFFFTVFLFKSIGIPSKKLPPSPLKLPIIGNLHQLGLHPNRSLRSLAQKYGSLMLLHLGRVPVLVVSSADAASEIMKTHDIVFSNRPKSRVAIKVFYDKDVTFSPYGEYWRQVKSICVLHLLSNRRVQSFREVRKEETDLMIEKIKEASSSSLVNLNEMFISLTNDTVCRVALGRKYYGMEEKRKFKQLFVELTELMGDFNVGDYIPWLAWLNRINGLDAKVEGVYKRFDEFLEGIVKEHADQSETTRSDQGRQDFVDILLEIQRDDKFGFPIHGDTVKALILDMFAAGTETTYTVLVWSMAELLRHPKVMKELQNEVREIGRGKSDLTEDDLEKMPYLTAVIKETLRLHPPLPLLIPRESSQDVKVMGYDIAAGTQVIINAWAIGRDPLSWEEPEEFQPERFLNSTTSVDFKGQDFQLIPFGAGRRGCPGTQFAICVLQLALANLVLKFDWALPDGARGEDLDMTEVFGITVNKKSPLLLVATPHSC</sequence>
<dbReference type="InterPro" id="IPR001128">
    <property type="entry name" value="Cyt_P450"/>
</dbReference>
<dbReference type="AlphaFoldDB" id="A0A5B7AEK4"/>
<keyword evidence="3 7" id="KW-0479">Metal-binding</keyword>
<dbReference type="SUPFAM" id="SSF48264">
    <property type="entry name" value="Cytochrome P450"/>
    <property type="match status" value="1"/>
</dbReference>
<reference evidence="9" key="1">
    <citation type="submission" date="2019-08" db="EMBL/GenBank/DDBJ databases">
        <title>Reference gene set and small RNA set construction with multiple tissues from Davidia involucrata Baill.</title>
        <authorList>
            <person name="Yang H."/>
            <person name="Zhou C."/>
            <person name="Li G."/>
            <person name="Wang J."/>
            <person name="Gao P."/>
            <person name="Wang M."/>
            <person name="Wang R."/>
            <person name="Zhao Y."/>
        </authorList>
    </citation>
    <scope>NUCLEOTIDE SEQUENCE</scope>
    <source>
        <tissue evidence="9">Mixed with DoveR01_LX</tissue>
    </source>
</reference>
<comment type="similarity">
    <text evidence="1 8">Belongs to the cytochrome P450 family.</text>
</comment>
<organism evidence="9">
    <name type="scientific">Davidia involucrata</name>
    <name type="common">Dove tree</name>
    <dbReference type="NCBI Taxonomy" id="16924"/>
    <lineage>
        <taxon>Eukaryota</taxon>
        <taxon>Viridiplantae</taxon>
        <taxon>Streptophyta</taxon>
        <taxon>Embryophyta</taxon>
        <taxon>Tracheophyta</taxon>
        <taxon>Spermatophyta</taxon>
        <taxon>Magnoliopsida</taxon>
        <taxon>eudicotyledons</taxon>
        <taxon>Gunneridae</taxon>
        <taxon>Pentapetalae</taxon>
        <taxon>asterids</taxon>
        <taxon>Cornales</taxon>
        <taxon>Nyssaceae</taxon>
        <taxon>Davidia</taxon>
    </lineage>
</organism>
<comment type="cofactor">
    <cofactor evidence="7">
        <name>heme</name>
        <dbReference type="ChEBI" id="CHEBI:30413"/>
    </cofactor>
</comment>
<evidence type="ECO:0000256" key="8">
    <source>
        <dbReference type="RuleBase" id="RU000461"/>
    </source>
</evidence>
<dbReference type="InterPro" id="IPR002401">
    <property type="entry name" value="Cyt_P450_E_grp-I"/>
</dbReference>
<dbReference type="InterPro" id="IPR036396">
    <property type="entry name" value="Cyt_P450_sf"/>
</dbReference>
<dbReference type="PRINTS" id="PR00385">
    <property type="entry name" value="P450"/>
</dbReference>
<dbReference type="GO" id="GO:0016705">
    <property type="term" value="F:oxidoreductase activity, acting on paired donors, with incorporation or reduction of molecular oxygen"/>
    <property type="evidence" value="ECO:0007669"/>
    <property type="project" value="InterPro"/>
</dbReference>
<keyword evidence="2 7" id="KW-0349">Heme</keyword>
<evidence type="ECO:0000256" key="3">
    <source>
        <dbReference type="ARBA" id="ARBA00022723"/>
    </source>
</evidence>
<evidence type="ECO:0000256" key="6">
    <source>
        <dbReference type="ARBA" id="ARBA00023033"/>
    </source>
</evidence>
<protein>
    <submittedName>
        <fullName evidence="9">Uncharacterized protein</fullName>
    </submittedName>
</protein>
<dbReference type="CDD" id="cd11072">
    <property type="entry name" value="CYP71-like"/>
    <property type="match status" value="1"/>
</dbReference>
<dbReference type="PANTHER" id="PTHR47955:SF15">
    <property type="entry name" value="CYTOCHROME P450 71A2-LIKE"/>
    <property type="match status" value="1"/>
</dbReference>
<dbReference type="FunFam" id="1.10.630.10:FF:000011">
    <property type="entry name" value="Cytochrome P450 83B1"/>
    <property type="match status" value="1"/>
</dbReference>
<feature type="binding site" description="axial binding residue" evidence="7">
    <location>
        <position position="443"/>
    </location>
    <ligand>
        <name>heme</name>
        <dbReference type="ChEBI" id="CHEBI:30413"/>
    </ligand>
    <ligandPart>
        <name>Fe</name>
        <dbReference type="ChEBI" id="CHEBI:18248"/>
    </ligandPart>
</feature>
<gene>
    <name evidence="9" type="ORF">Din_023392</name>
</gene>
<dbReference type="EMBL" id="GHES01023392">
    <property type="protein sequence ID" value="MPA53951.1"/>
    <property type="molecule type" value="Transcribed_RNA"/>
</dbReference>
<evidence type="ECO:0000256" key="5">
    <source>
        <dbReference type="ARBA" id="ARBA00023004"/>
    </source>
</evidence>
<dbReference type="PRINTS" id="PR00463">
    <property type="entry name" value="EP450I"/>
</dbReference>
<keyword evidence="6 8" id="KW-0503">Monooxygenase</keyword>